<evidence type="ECO:0000256" key="2">
    <source>
        <dbReference type="ARBA" id="ARBA00001968"/>
    </source>
</evidence>
<comment type="caution">
    <text evidence="13">The sequence shown here is derived from an EMBL/GenBank/DDBJ whole genome shotgun (WGS) entry which is preliminary data.</text>
</comment>
<evidence type="ECO:0000256" key="10">
    <source>
        <dbReference type="ARBA" id="ARBA00030169"/>
    </source>
</evidence>
<evidence type="ECO:0000256" key="6">
    <source>
        <dbReference type="ARBA" id="ARBA00012947"/>
    </source>
</evidence>
<dbReference type="NCBIfam" id="NF004850">
    <property type="entry name" value="PRK06201.1"/>
    <property type="match status" value="1"/>
</dbReference>
<dbReference type="Pfam" id="PF03737">
    <property type="entry name" value="RraA-like"/>
    <property type="match status" value="1"/>
</dbReference>
<comment type="cofactor">
    <cofactor evidence="2">
        <name>a divalent metal cation</name>
        <dbReference type="ChEBI" id="CHEBI:60240"/>
    </cofactor>
</comment>
<dbReference type="SUPFAM" id="SSF89562">
    <property type="entry name" value="RraA-like"/>
    <property type="match status" value="1"/>
</dbReference>
<comment type="catalytic activity">
    <reaction evidence="1">
        <text>4-hydroxy-4-methyl-2-oxoglutarate = 2 pyruvate</text>
        <dbReference type="Rhea" id="RHEA:22748"/>
        <dbReference type="ChEBI" id="CHEBI:15361"/>
        <dbReference type="ChEBI" id="CHEBI:58276"/>
        <dbReference type="EC" id="4.1.3.17"/>
    </reaction>
</comment>
<comment type="similarity">
    <text evidence="3">Belongs to the class II aldolase/RraA-like family.</text>
</comment>
<sequence>MGGQCLVYEDSPGIDEALIARFRDLPTSAISDAMQRFGGARGLSPLTLPGVGPAKVHLVGRALTVQTRPGDNLVVHKAADLAEFGDVLVIDAGGLVDRAIVGGLLAGYAQTRGIAGIVLDGAVRDLGELATLEIPVFARGVSHQGPYKDGPGAIRGHIAVGGTAVGQGDLVVGDEDGVVFVPRNRVAQVATLAEDVVQRELAATQAIGDDSWDRQWIDRAIDLHIMQP</sequence>
<evidence type="ECO:0000256" key="3">
    <source>
        <dbReference type="ARBA" id="ARBA00008621"/>
    </source>
</evidence>
<organism evidence="13 14">
    <name type="scientific">Brevibacterium permense</name>
    <dbReference type="NCBI Taxonomy" id="234834"/>
    <lineage>
        <taxon>Bacteria</taxon>
        <taxon>Bacillati</taxon>
        <taxon>Actinomycetota</taxon>
        <taxon>Actinomycetes</taxon>
        <taxon>Micrococcales</taxon>
        <taxon>Brevibacteriaceae</taxon>
        <taxon>Brevibacterium</taxon>
    </lineage>
</organism>
<dbReference type="PANTHER" id="PTHR33254">
    <property type="entry name" value="4-HYDROXY-4-METHYL-2-OXOGLUTARATE ALDOLASE 3-RELATED"/>
    <property type="match status" value="1"/>
</dbReference>
<evidence type="ECO:0000256" key="12">
    <source>
        <dbReference type="ARBA" id="ARBA00047973"/>
    </source>
</evidence>
<dbReference type="InterPro" id="IPR036704">
    <property type="entry name" value="RraA/RraA-like_sf"/>
</dbReference>
<dbReference type="RefSeq" id="WP_173154766.1">
    <property type="nucleotide sequence ID" value="NZ_BAAALX010000010.1"/>
</dbReference>
<keyword evidence="14" id="KW-1185">Reference proteome</keyword>
<evidence type="ECO:0000256" key="9">
    <source>
        <dbReference type="ARBA" id="ARBA00029596"/>
    </source>
</evidence>
<comment type="catalytic activity">
    <reaction evidence="12">
        <text>oxaloacetate + H(+) = pyruvate + CO2</text>
        <dbReference type="Rhea" id="RHEA:15641"/>
        <dbReference type="ChEBI" id="CHEBI:15361"/>
        <dbReference type="ChEBI" id="CHEBI:15378"/>
        <dbReference type="ChEBI" id="CHEBI:16452"/>
        <dbReference type="ChEBI" id="CHEBI:16526"/>
        <dbReference type="EC" id="4.1.1.112"/>
    </reaction>
</comment>
<evidence type="ECO:0000256" key="1">
    <source>
        <dbReference type="ARBA" id="ARBA00001342"/>
    </source>
</evidence>
<accession>A0ABP4L8K1</accession>
<evidence type="ECO:0000256" key="4">
    <source>
        <dbReference type="ARBA" id="ARBA00011233"/>
    </source>
</evidence>
<dbReference type="Gene3D" id="3.50.30.40">
    <property type="entry name" value="Ribonuclease E inhibitor RraA/RraA-like"/>
    <property type="match status" value="1"/>
</dbReference>
<evidence type="ECO:0000313" key="13">
    <source>
        <dbReference type="EMBL" id="GAA1518751.1"/>
    </source>
</evidence>
<dbReference type="InterPro" id="IPR005493">
    <property type="entry name" value="RraA/RraA-like"/>
</dbReference>
<dbReference type="CDD" id="cd16841">
    <property type="entry name" value="RraA_family"/>
    <property type="match status" value="1"/>
</dbReference>
<reference evidence="14" key="1">
    <citation type="journal article" date="2019" name="Int. J. Syst. Evol. Microbiol.">
        <title>The Global Catalogue of Microorganisms (GCM) 10K type strain sequencing project: providing services to taxonomists for standard genome sequencing and annotation.</title>
        <authorList>
            <consortium name="The Broad Institute Genomics Platform"/>
            <consortium name="The Broad Institute Genome Sequencing Center for Infectious Disease"/>
            <person name="Wu L."/>
            <person name="Ma J."/>
        </authorList>
    </citation>
    <scope>NUCLEOTIDE SEQUENCE [LARGE SCALE GENOMIC DNA]</scope>
    <source>
        <strain evidence="14">JCM 13318</strain>
    </source>
</reference>
<dbReference type="PANTHER" id="PTHR33254:SF4">
    <property type="entry name" value="4-HYDROXY-4-METHYL-2-OXOGLUTARATE ALDOLASE 3-RELATED"/>
    <property type="match status" value="1"/>
</dbReference>
<proteinExistence type="inferred from homology"/>
<evidence type="ECO:0000256" key="5">
    <source>
        <dbReference type="ARBA" id="ARBA00012213"/>
    </source>
</evidence>
<dbReference type="Proteomes" id="UP001500177">
    <property type="component" value="Unassembled WGS sequence"/>
</dbReference>
<comment type="subunit">
    <text evidence="4">Homotrimer.</text>
</comment>
<evidence type="ECO:0000256" key="7">
    <source>
        <dbReference type="ARBA" id="ARBA00016549"/>
    </source>
</evidence>
<gene>
    <name evidence="13" type="ORF">GCM10009690_22300</name>
</gene>
<dbReference type="EC" id="4.1.1.112" evidence="6"/>
<evidence type="ECO:0000256" key="11">
    <source>
        <dbReference type="ARBA" id="ARBA00032305"/>
    </source>
</evidence>
<protein>
    <recommendedName>
        <fullName evidence="7">Putative 4-hydroxy-4-methyl-2-oxoglutarate aldolase</fullName>
        <ecNumber evidence="6">4.1.1.112</ecNumber>
        <ecNumber evidence="5">4.1.3.17</ecNumber>
    </recommendedName>
    <alternativeName>
        <fullName evidence="11">Oxaloacetate decarboxylase</fullName>
    </alternativeName>
    <alternativeName>
        <fullName evidence="9">Regulator of ribonuclease activity homolog</fullName>
    </alternativeName>
    <alternativeName>
        <fullName evidence="10">RraA-like protein</fullName>
    </alternativeName>
</protein>
<dbReference type="EMBL" id="BAAALX010000010">
    <property type="protein sequence ID" value="GAA1518751.1"/>
    <property type="molecule type" value="Genomic_DNA"/>
</dbReference>
<evidence type="ECO:0000256" key="8">
    <source>
        <dbReference type="ARBA" id="ARBA00025046"/>
    </source>
</evidence>
<name>A0ABP4L8K1_9MICO</name>
<evidence type="ECO:0000313" key="14">
    <source>
        <dbReference type="Proteomes" id="UP001500177"/>
    </source>
</evidence>
<comment type="function">
    <text evidence="8">Catalyzes the aldol cleavage of 4-hydroxy-4-methyl-2-oxoglutarate (HMG) into 2 molecules of pyruvate. Also contains a secondary oxaloacetate (OAA) decarboxylase activity due to the common pyruvate enolate transition state formed following C-C bond cleavage in the retro-aldol and decarboxylation reactions.</text>
</comment>
<dbReference type="EC" id="4.1.3.17" evidence="5"/>